<protein>
    <submittedName>
        <fullName evidence="6">RNA polymerase sigma factor</fullName>
    </submittedName>
</protein>
<evidence type="ECO:0000259" key="5">
    <source>
        <dbReference type="Pfam" id="PF07638"/>
    </source>
</evidence>
<keyword evidence="4" id="KW-0804">Transcription</keyword>
<dbReference type="GO" id="GO:0006352">
    <property type="term" value="P:DNA-templated transcription initiation"/>
    <property type="evidence" value="ECO:0007669"/>
    <property type="project" value="InterPro"/>
</dbReference>
<feature type="domain" description="RNA polymerase sigma-70 ECF-like HTH" evidence="5">
    <location>
        <begin position="7"/>
        <end position="187"/>
    </location>
</feature>
<evidence type="ECO:0000256" key="4">
    <source>
        <dbReference type="ARBA" id="ARBA00023163"/>
    </source>
</evidence>
<dbReference type="AlphaFoldDB" id="A0A2U9T751"/>
<dbReference type="EMBL" id="CP029843">
    <property type="protein sequence ID" value="AWV07372.1"/>
    <property type="molecule type" value="Genomic_DNA"/>
</dbReference>
<dbReference type="Gene3D" id="1.10.1740.10">
    <property type="match status" value="1"/>
</dbReference>
<dbReference type="KEGG" id="lmb:C9I47_1677"/>
<gene>
    <name evidence="6" type="ORF">C9I47_1677</name>
</gene>
<evidence type="ECO:0000256" key="2">
    <source>
        <dbReference type="ARBA" id="ARBA00023015"/>
    </source>
</evidence>
<dbReference type="InterPro" id="IPR053812">
    <property type="entry name" value="HTH_Sigma70_ECF-like"/>
</dbReference>
<dbReference type="Pfam" id="PF07638">
    <property type="entry name" value="Sigma70_ECF"/>
    <property type="match status" value="1"/>
</dbReference>
<organism evidence="6 7">
    <name type="scientific">Marilutibacter maris</name>
    <dbReference type="NCBI Taxonomy" id="1605891"/>
    <lineage>
        <taxon>Bacteria</taxon>
        <taxon>Pseudomonadati</taxon>
        <taxon>Pseudomonadota</taxon>
        <taxon>Gammaproteobacteria</taxon>
        <taxon>Lysobacterales</taxon>
        <taxon>Lysobacteraceae</taxon>
        <taxon>Marilutibacter</taxon>
    </lineage>
</organism>
<proteinExistence type="inferred from homology"/>
<dbReference type="InterPro" id="IPR014284">
    <property type="entry name" value="RNA_pol_sigma-70_dom"/>
</dbReference>
<keyword evidence="7" id="KW-1185">Reference proteome</keyword>
<dbReference type="Proteomes" id="UP000249447">
    <property type="component" value="Chromosome"/>
</dbReference>
<dbReference type="PANTHER" id="PTHR43133">
    <property type="entry name" value="RNA POLYMERASE ECF-TYPE SIGMA FACTO"/>
    <property type="match status" value="1"/>
</dbReference>
<name>A0A2U9T751_9GAMM</name>
<evidence type="ECO:0000313" key="6">
    <source>
        <dbReference type="EMBL" id="AWV07372.1"/>
    </source>
</evidence>
<evidence type="ECO:0000313" key="7">
    <source>
        <dbReference type="Proteomes" id="UP000249447"/>
    </source>
</evidence>
<dbReference type="InterPro" id="IPR013325">
    <property type="entry name" value="RNA_pol_sigma_r2"/>
</dbReference>
<dbReference type="OrthoDB" id="128473at2"/>
<evidence type="ECO:0000256" key="1">
    <source>
        <dbReference type="ARBA" id="ARBA00010641"/>
    </source>
</evidence>
<keyword evidence="3" id="KW-0731">Sigma factor</keyword>
<dbReference type="InterPro" id="IPR011517">
    <property type="entry name" value="RNA_pol_sigma70_ECF-like"/>
</dbReference>
<dbReference type="NCBIfam" id="TIGR02999">
    <property type="entry name" value="Sig-70_X6"/>
    <property type="match status" value="1"/>
</dbReference>
<accession>A0A2U9T751</accession>
<dbReference type="SUPFAM" id="SSF88946">
    <property type="entry name" value="Sigma2 domain of RNA polymerase sigma factors"/>
    <property type="match status" value="1"/>
</dbReference>
<evidence type="ECO:0000256" key="3">
    <source>
        <dbReference type="ARBA" id="ARBA00023082"/>
    </source>
</evidence>
<dbReference type="GO" id="GO:0016987">
    <property type="term" value="F:sigma factor activity"/>
    <property type="evidence" value="ECO:0007669"/>
    <property type="project" value="UniProtKB-KW"/>
</dbReference>
<comment type="similarity">
    <text evidence="1">Belongs to the sigma-70 factor family. ECF subfamily.</text>
</comment>
<dbReference type="Gene3D" id="1.10.10.10">
    <property type="entry name" value="Winged helix-like DNA-binding domain superfamily/Winged helix DNA-binding domain"/>
    <property type="match status" value="1"/>
</dbReference>
<reference evidence="6 7" key="1">
    <citation type="submission" date="2018-05" db="EMBL/GenBank/DDBJ databases">
        <title>The complete genome of Lysobacter maris HZ9B, a marine bacterium antagonistic against terrestrial plant pathogens.</title>
        <authorList>
            <person name="Zhang X.-Q."/>
        </authorList>
    </citation>
    <scope>NUCLEOTIDE SEQUENCE [LARGE SCALE GENOMIC DNA]</scope>
    <source>
        <strain evidence="6 7">HZ9B</strain>
    </source>
</reference>
<sequence>MDSDAANDITRLLQRHHEGDRDAFDRMVPLVYQRLRVIARGQLARAGRRGQTLDTTALVQEAYLQLVDADGVDWQDRGHFFAICARAMRRILVDYARRRQAAKRGGGAVAVTLEADMVAADSQSEQVLAIDEALNGLDAFNPRLARVVECRYFAGMTEEETARALDTSLRTVQRDWMRARAWLLKALA</sequence>
<dbReference type="NCBIfam" id="TIGR02937">
    <property type="entry name" value="sigma70-ECF"/>
    <property type="match status" value="1"/>
</dbReference>
<dbReference type="InterPro" id="IPR039425">
    <property type="entry name" value="RNA_pol_sigma-70-like"/>
</dbReference>
<keyword evidence="2" id="KW-0805">Transcription regulation</keyword>
<dbReference type="RefSeq" id="WP_111266481.1">
    <property type="nucleotide sequence ID" value="NZ_CP029843.1"/>
</dbReference>
<dbReference type="InterPro" id="IPR013324">
    <property type="entry name" value="RNA_pol_sigma_r3/r4-like"/>
</dbReference>
<dbReference type="InterPro" id="IPR036388">
    <property type="entry name" value="WH-like_DNA-bd_sf"/>
</dbReference>
<dbReference type="PANTHER" id="PTHR43133:SF39">
    <property type="entry name" value="SIMILAR TO RNA POLYMERASE SIGMA-E FACTOR"/>
    <property type="match status" value="1"/>
</dbReference>
<dbReference type="SUPFAM" id="SSF88659">
    <property type="entry name" value="Sigma3 and sigma4 domains of RNA polymerase sigma factors"/>
    <property type="match status" value="1"/>
</dbReference>